<name>A7F9G2_SCLS1</name>
<protein>
    <submittedName>
        <fullName evidence="1">Uncharacterized protein</fullName>
    </submittedName>
</protein>
<evidence type="ECO:0000313" key="1">
    <source>
        <dbReference type="EMBL" id="EDO00373.1"/>
    </source>
</evidence>
<dbReference type="RefSeq" id="XP_001584788.1">
    <property type="nucleotide sequence ID" value="XM_001584738.1"/>
</dbReference>
<dbReference type="AlphaFoldDB" id="A7F9G2"/>
<accession>A7F9G2</accession>
<dbReference type="EMBL" id="CH476651">
    <property type="protein sequence ID" value="EDO00373.1"/>
    <property type="molecule type" value="Genomic_DNA"/>
</dbReference>
<gene>
    <name evidence="1" type="ORF">SS1G_14243</name>
</gene>
<dbReference type="GeneID" id="5480839"/>
<organism evidence="1 2">
    <name type="scientific">Sclerotinia sclerotiorum (strain ATCC 18683 / 1980 / Ss-1)</name>
    <name type="common">White mold</name>
    <name type="synonym">Whetzelinia sclerotiorum</name>
    <dbReference type="NCBI Taxonomy" id="665079"/>
    <lineage>
        <taxon>Eukaryota</taxon>
        <taxon>Fungi</taxon>
        <taxon>Dikarya</taxon>
        <taxon>Ascomycota</taxon>
        <taxon>Pezizomycotina</taxon>
        <taxon>Leotiomycetes</taxon>
        <taxon>Helotiales</taxon>
        <taxon>Sclerotiniaceae</taxon>
        <taxon>Sclerotinia</taxon>
    </lineage>
</organism>
<dbReference type="InParanoid" id="A7F9G2"/>
<dbReference type="KEGG" id="ssl:SS1G_14243"/>
<sequence>MSRRMLPPGPLDAKGVYNLEEADGAACDKTAVTITYMCRKRVVAGSGGYSDRSICLIAQKPRLQAWLIFHLIYIL</sequence>
<reference evidence="2" key="1">
    <citation type="journal article" date="2011" name="PLoS Genet.">
        <title>Genomic analysis of the necrotrophic fungal pathogens Sclerotinia sclerotiorum and Botrytis cinerea.</title>
        <authorList>
            <person name="Amselem J."/>
            <person name="Cuomo C.A."/>
            <person name="van Kan J.A."/>
            <person name="Viaud M."/>
            <person name="Benito E.P."/>
            <person name="Couloux A."/>
            <person name="Coutinho P.M."/>
            <person name="de Vries R.P."/>
            <person name="Dyer P.S."/>
            <person name="Fillinger S."/>
            <person name="Fournier E."/>
            <person name="Gout L."/>
            <person name="Hahn M."/>
            <person name="Kohn L."/>
            <person name="Lapalu N."/>
            <person name="Plummer K.M."/>
            <person name="Pradier J.M."/>
            <person name="Quevillon E."/>
            <person name="Sharon A."/>
            <person name="Simon A."/>
            <person name="ten Have A."/>
            <person name="Tudzynski B."/>
            <person name="Tudzynski P."/>
            <person name="Wincker P."/>
            <person name="Andrew M."/>
            <person name="Anthouard V."/>
            <person name="Beever R.E."/>
            <person name="Beffa R."/>
            <person name="Benoit I."/>
            <person name="Bouzid O."/>
            <person name="Brault B."/>
            <person name="Chen Z."/>
            <person name="Choquer M."/>
            <person name="Collemare J."/>
            <person name="Cotton P."/>
            <person name="Danchin E.G."/>
            <person name="Da Silva C."/>
            <person name="Gautier A."/>
            <person name="Giraud C."/>
            <person name="Giraud T."/>
            <person name="Gonzalez C."/>
            <person name="Grossetete S."/>
            <person name="Guldener U."/>
            <person name="Henrissat B."/>
            <person name="Howlett B.J."/>
            <person name="Kodira C."/>
            <person name="Kretschmer M."/>
            <person name="Lappartient A."/>
            <person name="Leroch M."/>
            <person name="Levis C."/>
            <person name="Mauceli E."/>
            <person name="Neuveglise C."/>
            <person name="Oeser B."/>
            <person name="Pearson M."/>
            <person name="Poulain J."/>
            <person name="Poussereau N."/>
            <person name="Quesneville H."/>
            <person name="Rascle C."/>
            <person name="Schumacher J."/>
            <person name="Segurens B."/>
            <person name="Sexton A."/>
            <person name="Silva E."/>
            <person name="Sirven C."/>
            <person name="Soanes D.M."/>
            <person name="Talbot N.J."/>
            <person name="Templeton M."/>
            <person name="Yandava C."/>
            <person name="Yarden O."/>
            <person name="Zeng Q."/>
            <person name="Rollins J.A."/>
            <person name="Lebrun M.H."/>
            <person name="Dickman M."/>
        </authorList>
    </citation>
    <scope>NUCLEOTIDE SEQUENCE [LARGE SCALE GENOMIC DNA]</scope>
    <source>
        <strain evidence="2">ATCC 18683 / 1980 / Ss-1</strain>
    </source>
</reference>
<evidence type="ECO:0000313" key="2">
    <source>
        <dbReference type="Proteomes" id="UP000001312"/>
    </source>
</evidence>
<dbReference type="HOGENOM" id="CLU_2672603_0_0_1"/>
<dbReference type="Proteomes" id="UP000001312">
    <property type="component" value="Unassembled WGS sequence"/>
</dbReference>
<keyword evidence="2" id="KW-1185">Reference proteome</keyword>
<proteinExistence type="predicted"/>